<proteinExistence type="predicted"/>
<name>A0ACC2AMC5_DIPCM</name>
<evidence type="ECO:0000313" key="1">
    <source>
        <dbReference type="EMBL" id="KAJ7518677.1"/>
    </source>
</evidence>
<comment type="caution">
    <text evidence="1">The sequence shown here is derived from an EMBL/GenBank/DDBJ whole genome shotgun (WGS) entry which is preliminary data.</text>
</comment>
<gene>
    <name evidence="1" type="ORF">O6H91_20G003200</name>
</gene>
<reference evidence="2" key="1">
    <citation type="journal article" date="2024" name="Proc. Natl. Acad. Sci. U.S.A.">
        <title>Extraordinary preservation of gene collinearity over three hundred million years revealed in homosporous lycophytes.</title>
        <authorList>
            <person name="Li C."/>
            <person name="Wickell D."/>
            <person name="Kuo L.Y."/>
            <person name="Chen X."/>
            <person name="Nie B."/>
            <person name="Liao X."/>
            <person name="Peng D."/>
            <person name="Ji J."/>
            <person name="Jenkins J."/>
            <person name="Williams M."/>
            <person name="Shu S."/>
            <person name="Plott C."/>
            <person name="Barry K."/>
            <person name="Rajasekar S."/>
            <person name="Grimwood J."/>
            <person name="Han X."/>
            <person name="Sun S."/>
            <person name="Hou Z."/>
            <person name="He W."/>
            <person name="Dai G."/>
            <person name="Sun C."/>
            <person name="Schmutz J."/>
            <person name="Leebens-Mack J.H."/>
            <person name="Li F.W."/>
            <person name="Wang L."/>
        </authorList>
    </citation>
    <scope>NUCLEOTIDE SEQUENCE [LARGE SCALE GENOMIC DNA]</scope>
    <source>
        <strain evidence="2">cv. PW_Plant_1</strain>
    </source>
</reference>
<dbReference type="Proteomes" id="UP001162992">
    <property type="component" value="Chromosome 20"/>
</dbReference>
<accession>A0ACC2AMC5</accession>
<keyword evidence="2" id="KW-1185">Reference proteome</keyword>
<dbReference type="EMBL" id="CM055111">
    <property type="protein sequence ID" value="KAJ7518677.1"/>
    <property type="molecule type" value="Genomic_DNA"/>
</dbReference>
<organism evidence="1 2">
    <name type="scientific">Diphasiastrum complanatum</name>
    <name type="common">Issler's clubmoss</name>
    <name type="synonym">Lycopodium complanatum</name>
    <dbReference type="NCBI Taxonomy" id="34168"/>
    <lineage>
        <taxon>Eukaryota</taxon>
        <taxon>Viridiplantae</taxon>
        <taxon>Streptophyta</taxon>
        <taxon>Embryophyta</taxon>
        <taxon>Tracheophyta</taxon>
        <taxon>Lycopodiopsida</taxon>
        <taxon>Lycopodiales</taxon>
        <taxon>Lycopodiaceae</taxon>
        <taxon>Lycopodioideae</taxon>
        <taxon>Diphasiastrum</taxon>
    </lineage>
</organism>
<evidence type="ECO:0000313" key="2">
    <source>
        <dbReference type="Proteomes" id="UP001162992"/>
    </source>
</evidence>
<protein>
    <submittedName>
        <fullName evidence="1">Uncharacterized protein</fullName>
    </submittedName>
</protein>
<sequence length="178" mass="19494">MLKSPSMVYLNLSHNCFSNSGVAELCKLWNSENSVLAVLNVCNNAISVDGAKIIGESLRDNEVLVSLNLRHNPIEDDGGQAIFDALQSNMTMQRLCVSACGVGERTAASVQRLLQNPRSGLIALDISANRYIGVTGGFAIYSGLVNILLSSLARIILVLCHYLDIYHLHYLCSRFLYM</sequence>